<dbReference type="GeneID" id="92355507"/>
<keyword evidence="1" id="KW-0812">Transmembrane</keyword>
<feature type="transmembrane region" description="Helical" evidence="1">
    <location>
        <begin position="113"/>
        <end position="137"/>
    </location>
</feature>
<dbReference type="RefSeq" id="WP_369610104.1">
    <property type="nucleotide sequence ID" value="NZ_AP031322.1"/>
</dbReference>
<evidence type="ECO:0000313" key="2">
    <source>
        <dbReference type="EMBL" id="BFH74605.1"/>
    </source>
</evidence>
<feature type="transmembrane region" description="Helical" evidence="1">
    <location>
        <begin position="66"/>
        <end position="92"/>
    </location>
</feature>
<dbReference type="AlphaFoldDB" id="A0AAT9GUV8"/>
<accession>A0AAT9GUV8</accession>
<gene>
    <name evidence="2" type="ORF">SJAV_25490</name>
</gene>
<name>A0AAT9GUV8_9CREN</name>
<keyword evidence="1" id="KW-1133">Transmembrane helix</keyword>
<feature type="transmembrane region" description="Helical" evidence="1">
    <location>
        <begin position="6"/>
        <end position="29"/>
    </location>
</feature>
<protein>
    <submittedName>
        <fullName evidence="2">Uncharacterized protein</fullName>
    </submittedName>
</protein>
<dbReference type="KEGG" id="sjv:SJAV_25490"/>
<feature type="transmembrane region" description="Helical" evidence="1">
    <location>
        <begin position="239"/>
        <end position="259"/>
    </location>
</feature>
<evidence type="ECO:0000256" key="1">
    <source>
        <dbReference type="SAM" id="Phobius"/>
    </source>
</evidence>
<organism evidence="2">
    <name type="scientific">Sulfurisphaera javensis</name>
    <dbReference type="NCBI Taxonomy" id="2049879"/>
    <lineage>
        <taxon>Archaea</taxon>
        <taxon>Thermoproteota</taxon>
        <taxon>Thermoprotei</taxon>
        <taxon>Sulfolobales</taxon>
        <taxon>Sulfolobaceae</taxon>
        <taxon>Sulfurisphaera</taxon>
    </lineage>
</organism>
<sequence length="361" mass="39802">MDMYTLFFFIPLVWFTTMFMIEAGSVVMIPLCRYENYRQEMLSVTGAMWAIIATSLVYLVVSLDTIYAPIMVATGQALYGLLLSLIILLALHHFLIGTAEGAGSLGEHDREKLYLTIAVPIVLLVALFGVTLFTSVFSGYGIGLSIPLTTLATVLEKNELTAVLHQNPWIGVFYPNYVQMFFNPFNWVFFIGVVFYVVYFTVAFYGIRERFLVGALALTLAHALFLASTYVWLPTVFNSAIGNAGFWLFFILTYVWLYLATFKNIPFRQMWTVLLTFTGGMMFGAFTGGYILVDTTGPTLKALGLPGVPAVLLETNPVTLAAGAVVLGMAGILVMGGVTAVSYKILYKRAVSAQKQKVVAK</sequence>
<dbReference type="EMBL" id="AP031322">
    <property type="protein sequence ID" value="BFH74605.1"/>
    <property type="molecule type" value="Genomic_DNA"/>
</dbReference>
<feature type="transmembrane region" description="Helical" evidence="1">
    <location>
        <begin position="212"/>
        <end position="233"/>
    </location>
</feature>
<proteinExistence type="predicted"/>
<feature type="transmembrane region" description="Helical" evidence="1">
    <location>
        <begin position="41"/>
        <end position="60"/>
    </location>
</feature>
<keyword evidence="1" id="KW-0472">Membrane</keyword>
<feature type="transmembrane region" description="Helical" evidence="1">
    <location>
        <begin position="320"/>
        <end position="347"/>
    </location>
</feature>
<feature type="transmembrane region" description="Helical" evidence="1">
    <location>
        <begin position="271"/>
        <end position="293"/>
    </location>
</feature>
<reference evidence="2" key="1">
    <citation type="submission" date="2024-03" db="EMBL/GenBank/DDBJ databases">
        <title>Complete genome sequence of Sulfurisphaera javensis strain KD-1.</title>
        <authorList>
            <person name="Sakai H."/>
            <person name="Nur N."/>
            <person name="Suwanto A."/>
            <person name="Kurosawa N."/>
        </authorList>
    </citation>
    <scope>NUCLEOTIDE SEQUENCE</scope>
    <source>
        <strain evidence="2">KD-1</strain>
    </source>
</reference>
<feature type="transmembrane region" description="Helical" evidence="1">
    <location>
        <begin position="185"/>
        <end position="205"/>
    </location>
</feature>